<feature type="region of interest" description="Disordered" evidence="1">
    <location>
        <begin position="274"/>
        <end position="303"/>
    </location>
</feature>
<organism evidence="3 4">
    <name type="scientific">Puccinia coronata f. sp. avenae</name>
    <dbReference type="NCBI Taxonomy" id="200324"/>
    <lineage>
        <taxon>Eukaryota</taxon>
        <taxon>Fungi</taxon>
        <taxon>Dikarya</taxon>
        <taxon>Basidiomycota</taxon>
        <taxon>Pucciniomycotina</taxon>
        <taxon>Pucciniomycetes</taxon>
        <taxon>Pucciniales</taxon>
        <taxon>Pucciniaceae</taxon>
        <taxon>Puccinia</taxon>
    </lineage>
</organism>
<name>A0A2N5UCL3_9BASI</name>
<feature type="compositionally biased region" description="Polar residues" evidence="1">
    <location>
        <begin position="211"/>
        <end position="228"/>
    </location>
</feature>
<evidence type="ECO:0008006" key="5">
    <source>
        <dbReference type="Google" id="ProtNLM"/>
    </source>
</evidence>
<feature type="chain" id="PRO_5014607133" description="Secreted protein" evidence="2">
    <location>
        <begin position="26"/>
        <end position="346"/>
    </location>
</feature>
<protein>
    <recommendedName>
        <fullName evidence="5">Secreted protein</fullName>
    </recommendedName>
</protein>
<evidence type="ECO:0000313" key="3">
    <source>
        <dbReference type="EMBL" id="PLW35475.1"/>
    </source>
</evidence>
<gene>
    <name evidence="3" type="ORF">PCASD_12703</name>
</gene>
<accession>A0A2N5UCL3</accession>
<feature type="compositionally biased region" description="Basic and acidic residues" evidence="1">
    <location>
        <begin position="197"/>
        <end position="208"/>
    </location>
</feature>
<keyword evidence="2" id="KW-0732">Signal</keyword>
<feature type="signal peptide" evidence="2">
    <location>
        <begin position="1"/>
        <end position="25"/>
    </location>
</feature>
<dbReference type="Proteomes" id="UP000235392">
    <property type="component" value="Unassembled WGS sequence"/>
</dbReference>
<sequence>MVRPSTCLILSTVFLLGQLSYLAEAKTFCTDDYTRSACWMCKGSELRDCWDDAIDKIDKLEITDNLQKSAKKYCKGYGKLAKCWQSGRCCSEFSPLLAAATNICNLKTWPENVITKDKLENVIQTAYGVRNTIWHNDSGLNVPKLSVSVKAYGSGSDESDQSDSYSSQSKSHTENHNEHTESTKSSSSYYQKSADPSTEHTESPKKVDPSSYINQKKTAVTHSFQPQLESRVPESHYEPEHYTQPKKKADPSLTKVHHHAKCSSKPKKCQAQTAQQYHNARSKHTHRSISKRAKNPLHKRAPSYHDIQPNLFKRSNNGDIICGLDFQGVPYPKEIPETVAHIFAEL</sequence>
<proteinExistence type="predicted"/>
<feature type="region of interest" description="Disordered" evidence="1">
    <location>
        <begin position="151"/>
        <end position="253"/>
    </location>
</feature>
<feature type="compositionally biased region" description="Basic and acidic residues" evidence="1">
    <location>
        <begin position="171"/>
        <end position="182"/>
    </location>
</feature>
<evidence type="ECO:0000256" key="1">
    <source>
        <dbReference type="SAM" id="MobiDB-lite"/>
    </source>
</evidence>
<evidence type="ECO:0000313" key="4">
    <source>
        <dbReference type="Proteomes" id="UP000235392"/>
    </source>
</evidence>
<feature type="compositionally biased region" description="Basic residues" evidence="1">
    <location>
        <begin position="280"/>
        <end position="302"/>
    </location>
</feature>
<dbReference type="EMBL" id="PGCI01000177">
    <property type="protein sequence ID" value="PLW35475.1"/>
    <property type="molecule type" value="Genomic_DNA"/>
</dbReference>
<reference evidence="3 4" key="1">
    <citation type="submission" date="2017-11" db="EMBL/GenBank/DDBJ databases">
        <title>De novo assembly and phasing of dikaryotic genomes from two isolates of Puccinia coronata f. sp. avenae, the causal agent of oat crown rust.</title>
        <authorList>
            <person name="Miller M.E."/>
            <person name="Zhang Y."/>
            <person name="Omidvar V."/>
            <person name="Sperschneider J."/>
            <person name="Schwessinger B."/>
            <person name="Raley C."/>
            <person name="Palmer J.M."/>
            <person name="Garnica D."/>
            <person name="Upadhyaya N."/>
            <person name="Rathjen J."/>
            <person name="Taylor J.M."/>
            <person name="Park R.F."/>
            <person name="Dodds P.N."/>
            <person name="Hirsch C.D."/>
            <person name="Kianian S.F."/>
            <person name="Figueroa M."/>
        </authorList>
    </citation>
    <scope>NUCLEOTIDE SEQUENCE [LARGE SCALE GENOMIC DNA]</scope>
    <source>
        <strain evidence="3">12SD80</strain>
    </source>
</reference>
<comment type="caution">
    <text evidence="3">The sequence shown here is derived from an EMBL/GenBank/DDBJ whole genome shotgun (WGS) entry which is preliminary data.</text>
</comment>
<feature type="compositionally biased region" description="Low complexity" evidence="1">
    <location>
        <begin position="152"/>
        <end position="170"/>
    </location>
</feature>
<feature type="compositionally biased region" description="Low complexity" evidence="1">
    <location>
        <begin position="183"/>
        <end position="193"/>
    </location>
</feature>
<dbReference type="AlphaFoldDB" id="A0A2N5UCL3"/>
<feature type="compositionally biased region" description="Basic and acidic residues" evidence="1">
    <location>
        <begin position="231"/>
        <end position="250"/>
    </location>
</feature>
<evidence type="ECO:0000256" key="2">
    <source>
        <dbReference type="SAM" id="SignalP"/>
    </source>
</evidence>